<protein>
    <submittedName>
        <fullName evidence="3">DUF1343 domain-containing protein</fullName>
    </submittedName>
</protein>
<dbReference type="GO" id="GO:0033922">
    <property type="term" value="F:peptidoglycan beta-N-acetylmuramidase activity"/>
    <property type="evidence" value="ECO:0007669"/>
    <property type="project" value="InterPro"/>
</dbReference>
<feature type="domain" description="Peptidoglycan beta-N-acetylmuramidase NamZ N-terminal" evidence="1">
    <location>
        <begin position="24"/>
        <end position="225"/>
    </location>
</feature>
<dbReference type="InterPro" id="IPR048503">
    <property type="entry name" value="NamZ_C"/>
</dbReference>
<evidence type="ECO:0000259" key="1">
    <source>
        <dbReference type="Pfam" id="PF07075"/>
    </source>
</evidence>
<dbReference type="InterPro" id="IPR008302">
    <property type="entry name" value="NamZ"/>
</dbReference>
<dbReference type="Pfam" id="PF20732">
    <property type="entry name" value="NamZ_C"/>
    <property type="match status" value="1"/>
</dbReference>
<accession>A0A7C3GDD2</accession>
<dbReference type="Proteomes" id="UP000886043">
    <property type="component" value="Unassembled WGS sequence"/>
</dbReference>
<dbReference type="PANTHER" id="PTHR42915:SF1">
    <property type="entry name" value="PEPTIDOGLYCAN BETA-N-ACETYLMURAMIDASE NAMZ"/>
    <property type="match status" value="1"/>
</dbReference>
<organism evidence="3">
    <name type="scientific">Thermosulfurimonas dismutans</name>
    <dbReference type="NCBI Taxonomy" id="999894"/>
    <lineage>
        <taxon>Bacteria</taxon>
        <taxon>Pseudomonadati</taxon>
        <taxon>Thermodesulfobacteriota</taxon>
        <taxon>Thermodesulfobacteria</taxon>
        <taxon>Thermodesulfobacteriales</taxon>
        <taxon>Thermodesulfobacteriaceae</taxon>
        <taxon>Thermosulfurimonas</taxon>
    </lineage>
</organism>
<proteinExistence type="predicted"/>
<dbReference type="EMBL" id="DRMH01000030">
    <property type="protein sequence ID" value="HFC97397.1"/>
    <property type="molecule type" value="Genomic_DNA"/>
</dbReference>
<name>A0A7C3GDD2_9BACT</name>
<dbReference type="Gene3D" id="3.90.1150.140">
    <property type="match status" value="1"/>
</dbReference>
<dbReference type="PANTHER" id="PTHR42915">
    <property type="entry name" value="HYPOTHETICAL 460 KDA PROTEIN IN FEUA-SIGW INTERGENIC REGION [PRECURSOR]"/>
    <property type="match status" value="1"/>
</dbReference>
<dbReference type="AlphaFoldDB" id="A0A7C3GDD2"/>
<dbReference type="Pfam" id="PF07075">
    <property type="entry name" value="NamZ_N"/>
    <property type="match status" value="1"/>
</dbReference>
<dbReference type="PIRSF" id="PIRSF016719">
    <property type="entry name" value="UCP016719"/>
    <property type="match status" value="1"/>
</dbReference>
<dbReference type="Gene3D" id="3.40.50.12170">
    <property type="entry name" value="Uncharacterised protein PF07075, DUF1343"/>
    <property type="match status" value="1"/>
</dbReference>
<reference evidence="3" key="1">
    <citation type="journal article" date="2020" name="mSystems">
        <title>Genome- and Community-Level Interaction Insights into Carbon Utilization and Element Cycling Functions of Hydrothermarchaeota in Hydrothermal Sediment.</title>
        <authorList>
            <person name="Zhou Z."/>
            <person name="Liu Y."/>
            <person name="Xu W."/>
            <person name="Pan J."/>
            <person name="Luo Z.H."/>
            <person name="Li M."/>
        </authorList>
    </citation>
    <scope>NUCLEOTIDE SEQUENCE [LARGE SCALE GENOMIC DNA]</scope>
    <source>
        <strain evidence="3">HyVt-483</strain>
    </source>
</reference>
<evidence type="ECO:0000313" key="3">
    <source>
        <dbReference type="EMBL" id="HFC97397.1"/>
    </source>
</evidence>
<comment type="caution">
    <text evidence="3">The sequence shown here is derived from an EMBL/GenBank/DDBJ whole genome shotgun (WGS) entry which is preliminary data.</text>
</comment>
<sequence>MRVRSGLDVLLAENPSWLRRYSRVGLLTHQAAVTGELVPAHLALKELLGPRLKRLLSPQHGLYGTEQANMIGTPDREDPLTGLPIHSLYGPRLTPSPEVLADLDLLLVDLQDVGCRVYTYLWTLWLLLPAAEKAGVEVVVLDRPNPLGSTLEGPLLRPEYFSLVGYSELPLRHGLTPGEAALLFHRRQRLSLPLRVIKMTGYRRRMHFPETGLPWVPPSPNMPSFHTALVYPGQVLLEGTNLSEGRGTTRPFELFGAPWLEPRRVLRFLGNTDLPGVHLRPTLFTPTFDKWRGQTCRGFQLHVLDPQLFQPVRTSLKILRAVALTHSEFSFRPPPYEFEEKKKPIEIISGHPCIPAYITGNMDEEGLDFCLKEGLTYYAKEVASLGLY</sequence>
<dbReference type="InterPro" id="IPR048502">
    <property type="entry name" value="NamZ_N"/>
</dbReference>
<feature type="domain" description="Peptidoglycan beta-N-acetylmuramidase NamZ C-terminal" evidence="2">
    <location>
        <begin position="229"/>
        <end position="388"/>
    </location>
</feature>
<evidence type="ECO:0000259" key="2">
    <source>
        <dbReference type="Pfam" id="PF20732"/>
    </source>
</evidence>
<gene>
    <name evidence="3" type="ORF">ENJ40_02915</name>
</gene>